<comment type="caution">
    <text evidence="5">The sequence shown here is derived from an EMBL/GenBank/DDBJ whole genome shotgun (WGS) entry which is preliminary data.</text>
</comment>
<evidence type="ECO:0000313" key="5">
    <source>
        <dbReference type="EMBL" id="MFC5177059.1"/>
    </source>
</evidence>
<feature type="domain" description="Methyltransferase type 11" evidence="4">
    <location>
        <begin position="38"/>
        <end position="130"/>
    </location>
</feature>
<dbReference type="GO" id="GO:0008168">
    <property type="term" value="F:methyltransferase activity"/>
    <property type="evidence" value="ECO:0007669"/>
    <property type="project" value="UniProtKB-KW"/>
</dbReference>
<dbReference type="PANTHER" id="PTHR44942:SF4">
    <property type="entry name" value="METHYLTRANSFERASE TYPE 11 DOMAIN-CONTAINING PROTEIN"/>
    <property type="match status" value="1"/>
</dbReference>
<evidence type="ECO:0000259" key="4">
    <source>
        <dbReference type="Pfam" id="PF08241"/>
    </source>
</evidence>
<evidence type="ECO:0000256" key="2">
    <source>
        <dbReference type="ARBA" id="ARBA00022603"/>
    </source>
</evidence>
<sequence length="254" mass="26849">MSFDVPAESYRKFMGRFSEPLADLFLASVDLQPPQRVLDVGCGTGALTSRLVDRLGAGHVVAVDPSPPFVAAVRHRLPSVEVHEAPAEDLPLGDDTVDAALAQLVVHFMADPVRGLSEMLRVTRPGGVVAACVWDHAGGQGPLSLFWDAVHELDPDAPGESELAGTRDGHLGELLVAAGADDVGTGWLVVTVPFRDLDEWWEPFTLGVGPAGVHVAGLDDAGRTALRDACARRLPEGPFELAATAWTATGRART</sequence>
<accession>A0ABW0BI91</accession>
<proteinExistence type="inferred from homology"/>
<dbReference type="InterPro" id="IPR029063">
    <property type="entry name" value="SAM-dependent_MTases_sf"/>
</dbReference>
<dbReference type="InterPro" id="IPR013216">
    <property type="entry name" value="Methyltransf_11"/>
</dbReference>
<dbReference type="CDD" id="cd02440">
    <property type="entry name" value="AdoMet_MTases"/>
    <property type="match status" value="1"/>
</dbReference>
<keyword evidence="2 5" id="KW-0489">Methyltransferase</keyword>
<gene>
    <name evidence="5" type="ORF">ACFPGP_10275</name>
</gene>
<comment type="similarity">
    <text evidence="1">Belongs to the methyltransferase superfamily.</text>
</comment>
<evidence type="ECO:0000256" key="1">
    <source>
        <dbReference type="ARBA" id="ARBA00008361"/>
    </source>
</evidence>
<evidence type="ECO:0000313" key="6">
    <source>
        <dbReference type="Proteomes" id="UP001596087"/>
    </source>
</evidence>
<dbReference type="EC" id="2.1.1.-" evidence="5"/>
<protein>
    <submittedName>
        <fullName evidence="5">Class I SAM-dependent methyltransferase</fullName>
        <ecNumber evidence="5">2.1.1.-</ecNumber>
    </submittedName>
</protein>
<keyword evidence="6" id="KW-1185">Reference proteome</keyword>
<dbReference type="EMBL" id="JBHSKD010000009">
    <property type="protein sequence ID" value="MFC5177059.1"/>
    <property type="molecule type" value="Genomic_DNA"/>
</dbReference>
<dbReference type="Gene3D" id="3.40.50.150">
    <property type="entry name" value="Vaccinia Virus protein VP39"/>
    <property type="match status" value="1"/>
</dbReference>
<dbReference type="SUPFAM" id="SSF53335">
    <property type="entry name" value="S-adenosyl-L-methionine-dependent methyltransferases"/>
    <property type="match status" value="1"/>
</dbReference>
<dbReference type="PANTHER" id="PTHR44942">
    <property type="entry name" value="METHYLTRANSF_11 DOMAIN-CONTAINING PROTEIN"/>
    <property type="match status" value="1"/>
</dbReference>
<name>A0ABW0BI91_9ACTN</name>
<reference evidence="6" key="1">
    <citation type="journal article" date="2019" name="Int. J. Syst. Evol. Microbiol.">
        <title>The Global Catalogue of Microorganisms (GCM) 10K type strain sequencing project: providing services to taxonomists for standard genome sequencing and annotation.</title>
        <authorList>
            <consortium name="The Broad Institute Genomics Platform"/>
            <consortium name="The Broad Institute Genome Sequencing Center for Infectious Disease"/>
            <person name="Wu L."/>
            <person name="Ma J."/>
        </authorList>
    </citation>
    <scope>NUCLEOTIDE SEQUENCE [LARGE SCALE GENOMIC DNA]</scope>
    <source>
        <strain evidence="6">DFY41</strain>
    </source>
</reference>
<dbReference type="Proteomes" id="UP001596087">
    <property type="component" value="Unassembled WGS sequence"/>
</dbReference>
<dbReference type="GO" id="GO:0032259">
    <property type="term" value="P:methylation"/>
    <property type="evidence" value="ECO:0007669"/>
    <property type="project" value="UniProtKB-KW"/>
</dbReference>
<dbReference type="Pfam" id="PF08241">
    <property type="entry name" value="Methyltransf_11"/>
    <property type="match status" value="1"/>
</dbReference>
<evidence type="ECO:0000256" key="3">
    <source>
        <dbReference type="ARBA" id="ARBA00022679"/>
    </source>
</evidence>
<dbReference type="InterPro" id="IPR051052">
    <property type="entry name" value="Diverse_substrate_MTase"/>
</dbReference>
<keyword evidence="3 5" id="KW-0808">Transferase</keyword>
<organism evidence="5 6">
    <name type="scientific">Nocardioides taihuensis</name>
    <dbReference type="NCBI Taxonomy" id="1835606"/>
    <lineage>
        <taxon>Bacteria</taxon>
        <taxon>Bacillati</taxon>
        <taxon>Actinomycetota</taxon>
        <taxon>Actinomycetes</taxon>
        <taxon>Propionibacteriales</taxon>
        <taxon>Nocardioidaceae</taxon>
        <taxon>Nocardioides</taxon>
    </lineage>
</organism>
<dbReference type="RefSeq" id="WP_378589796.1">
    <property type="nucleotide sequence ID" value="NZ_JBHSKD010000009.1"/>
</dbReference>